<evidence type="ECO:0000313" key="4">
    <source>
        <dbReference type="EMBL" id="RFC67046.1"/>
    </source>
</evidence>
<dbReference type="InterPro" id="IPR006094">
    <property type="entry name" value="Oxid_FAD_bind_N"/>
</dbReference>
<evidence type="ECO:0000313" key="5">
    <source>
        <dbReference type="Proteomes" id="UP000262379"/>
    </source>
</evidence>
<dbReference type="GO" id="GO:0071949">
    <property type="term" value="F:FAD binding"/>
    <property type="evidence" value="ECO:0007669"/>
    <property type="project" value="InterPro"/>
</dbReference>
<dbReference type="RefSeq" id="WP_116624299.1">
    <property type="nucleotide sequence ID" value="NZ_QURN01000009.1"/>
</dbReference>
<name>A0A371XCT9_9HYPH</name>
<dbReference type="EMBL" id="QURN01000009">
    <property type="protein sequence ID" value="RFC67046.1"/>
    <property type="molecule type" value="Genomic_DNA"/>
</dbReference>
<dbReference type="InterPro" id="IPR036318">
    <property type="entry name" value="FAD-bd_PCMH-like_sf"/>
</dbReference>
<feature type="domain" description="FAD-binding PCMH-type" evidence="3">
    <location>
        <begin position="1"/>
        <end position="182"/>
    </location>
</feature>
<comment type="caution">
    <text evidence="4">The sequence shown here is derived from an EMBL/GenBank/DDBJ whole genome shotgun (WGS) entry which is preliminary data.</text>
</comment>
<keyword evidence="2" id="KW-0274">FAD</keyword>
<evidence type="ECO:0000259" key="3">
    <source>
        <dbReference type="PROSITE" id="PS51387"/>
    </source>
</evidence>
<protein>
    <submittedName>
        <fullName evidence="4">Glycolate oxidase subunit GlcE</fullName>
    </submittedName>
</protein>
<keyword evidence="5" id="KW-1185">Reference proteome</keyword>
<accession>A0A371XCT9</accession>
<dbReference type="InterPro" id="IPR016169">
    <property type="entry name" value="FAD-bd_PCMH_sub2"/>
</dbReference>
<reference evidence="5" key="1">
    <citation type="submission" date="2018-08" db="EMBL/GenBank/DDBJ databases">
        <authorList>
            <person name="Im W.T."/>
        </authorList>
    </citation>
    <scope>NUCLEOTIDE SEQUENCE [LARGE SCALE GENOMIC DNA]</scope>
    <source>
        <strain evidence="5">LA-28</strain>
    </source>
</reference>
<dbReference type="InterPro" id="IPR016166">
    <property type="entry name" value="FAD-bd_PCMH"/>
</dbReference>
<dbReference type="SUPFAM" id="SSF55103">
    <property type="entry name" value="FAD-linked oxidases, C-terminal domain"/>
    <property type="match status" value="1"/>
</dbReference>
<evidence type="ECO:0000256" key="1">
    <source>
        <dbReference type="ARBA" id="ARBA00022630"/>
    </source>
</evidence>
<dbReference type="Gene3D" id="3.30.465.10">
    <property type="match status" value="1"/>
</dbReference>
<dbReference type="Pfam" id="PF01565">
    <property type="entry name" value="FAD_binding_4"/>
    <property type="match status" value="1"/>
</dbReference>
<evidence type="ECO:0000256" key="2">
    <source>
        <dbReference type="ARBA" id="ARBA00022827"/>
    </source>
</evidence>
<proteinExistence type="predicted"/>
<keyword evidence="1" id="KW-0285">Flavoprotein</keyword>
<dbReference type="Proteomes" id="UP000262379">
    <property type="component" value="Unassembled WGS sequence"/>
</dbReference>
<gene>
    <name evidence="4" type="primary">glcE</name>
    <name evidence="4" type="ORF">DY251_12755</name>
</gene>
<dbReference type="PANTHER" id="PTHR11748">
    <property type="entry name" value="D-LACTATE DEHYDROGENASE"/>
    <property type="match status" value="1"/>
</dbReference>
<organism evidence="4 5">
    <name type="scientific">Mesorhizobium denitrificans</name>
    <dbReference type="NCBI Taxonomy" id="2294114"/>
    <lineage>
        <taxon>Bacteria</taxon>
        <taxon>Pseudomonadati</taxon>
        <taxon>Pseudomonadota</taxon>
        <taxon>Alphaproteobacteria</taxon>
        <taxon>Hyphomicrobiales</taxon>
        <taxon>Phyllobacteriaceae</taxon>
        <taxon>Mesorhizobium</taxon>
    </lineage>
</organism>
<dbReference type="PROSITE" id="PS51387">
    <property type="entry name" value="FAD_PCMH"/>
    <property type="match status" value="1"/>
</dbReference>
<dbReference type="AlphaFoldDB" id="A0A371XCT9"/>
<dbReference type="PANTHER" id="PTHR11748:SF103">
    <property type="entry name" value="GLYCOLATE OXIDASE SUBUNIT GLCE"/>
    <property type="match status" value="1"/>
</dbReference>
<dbReference type="GO" id="GO:0003824">
    <property type="term" value="F:catalytic activity"/>
    <property type="evidence" value="ECO:0007669"/>
    <property type="project" value="InterPro"/>
</dbReference>
<dbReference type="InterPro" id="IPR016164">
    <property type="entry name" value="FAD-linked_Oxase-like_C"/>
</dbReference>
<dbReference type="NCBIfam" id="NF008439">
    <property type="entry name" value="PRK11282.1"/>
    <property type="match status" value="1"/>
</dbReference>
<sequence>MTDFTPTTPEEVLSVVQWAAAEQAPLEVVGQGSKRGIGRPAQTEHTLSLSRLSGVTLYEPAELVLTARAGTPIAEIEKLLADYNQQLDFEPLDYGPLHGQAAGAGTIGGVLAANLSGPRRLKAGAARDHILGINAVSGRGEAFKAGGRVVKNVTGYDVSKAMAGSWGTLAVCTDVTFKVLPVAETETTLAIRGLLDDQAAAAMALAMGSSAEVSSAAHVPEGVAISVVGGALGSDAATLLRLEGFPPSIAYRLNLLQDMLKNAGELQVLLGDKSKAVWRDLRDCIPFADGTHKPVWRVSMQPSEAHRMTLDLRQNVPASAFYDWQGGLVWLRMEHGEPEAERVRALVRAHGGGHATLVRANAAVRAAVPVFAPQPPALRALAERLKASFDPHNILNPGRMAG</sequence>
<dbReference type="SUPFAM" id="SSF56176">
    <property type="entry name" value="FAD-binding/transporter-associated domain-like"/>
    <property type="match status" value="1"/>
</dbReference>